<dbReference type="Pfam" id="PF13927">
    <property type="entry name" value="Ig_3"/>
    <property type="match status" value="2"/>
</dbReference>
<evidence type="ECO:0000256" key="10">
    <source>
        <dbReference type="ARBA" id="ARBA00023319"/>
    </source>
</evidence>
<dbReference type="InParanoid" id="A0A667Z140"/>
<dbReference type="SUPFAM" id="SSF48726">
    <property type="entry name" value="Immunoglobulin"/>
    <property type="match status" value="8"/>
</dbReference>
<feature type="domain" description="Ig-like" evidence="13">
    <location>
        <begin position="88"/>
        <end position="183"/>
    </location>
</feature>
<feature type="domain" description="Ig-like" evidence="13">
    <location>
        <begin position="370"/>
        <end position="463"/>
    </location>
</feature>
<dbReference type="InterPro" id="IPR003597">
    <property type="entry name" value="Ig_C1-set"/>
</dbReference>
<evidence type="ECO:0000313" key="15">
    <source>
        <dbReference type="Proteomes" id="UP000472263"/>
    </source>
</evidence>
<sequence length="797" mass="85647">QFSKRAVFPLGERRELRCSVRDCPGRASITWTLLEDKPLSAHINTTALESLVTFDPVMPEHDATLVCKVTCGQENKQSRAVIQVYSFPTAPEVQGHQQLQAGRQQSLTCRVGGVYPSELLSVSWLRGGEVLRSDAGEPGSASLLSNYTFTPSRQDTGSVITCRATLDLPGLPAELRSRETAVNLTVLYPPQVTAVSDSVVLMSGSPLALTCSAEGSPEPRLSWSFSGGDGSLRPLGVGPELRLPSVTLSHTGRYVCQASSMLGNHTAAVEVTVHAPPTNTSISVSPGGEVLEGQEVTLSCRSDAAPAGRLVLRRVLQGEEVELQRADASSCLSFSLSSARLEHAGLYRCEAANQHGSQLASTHITITAHPLQVEVSPHPAAAERGSSLVLTCRASGCLRPVLTWRRADRPADHQEDQEEQEDQEDESRVSRLVLRPVRLQDEGQHVCEARCGSVLRTNHTRVTVYSLPSDPLVETPGPVLAGQEVVLRCSILNVYPANQLTVQWLSGNRTLRSDPGPSSAGPHNVTSELRLRAEQHEELSCRAVLKAEGGGAWRWRQASAALQIHYAPRRTSISVSPGGEVLEGQEVTLSCCSDAAPAGRLVLRRVLQGEEAELQRADASSCLSFSLSSARLEHAGLYRCEAANQHGSQLASTHITITAPPRNTTVLIFPSAVVQEGQNVTIFSEAVSFPRSVMVLKKLTNGTELHSVDGTFQLVNVTASDSGLYQLNATNQLGYQTQTFSISVMERSSGLPPSLVVIVPVVSAATGLTASVLLLDYLRRSRRKGFYQLTKSAPASA</sequence>
<dbReference type="Proteomes" id="UP000472263">
    <property type="component" value="Chromosome 4"/>
</dbReference>
<dbReference type="PANTHER" id="PTHR13771">
    <property type="entry name" value="INTERCELLULAR ADHESION MOLECULE"/>
    <property type="match status" value="1"/>
</dbReference>
<feature type="domain" description="Ig-like" evidence="13">
    <location>
        <begin position="190"/>
        <end position="272"/>
    </location>
</feature>
<dbReference type="InterPro" id="IPR003598">
    <property type="entry name" value="Ig_sub2"/>
</dbReference>
<dbReference type="SMART" id="SM00408">
    <property type="entry name" value="IGc2"/>
    <property type="match status" value="5"/>
</dbReference>
<name>A0A667Z140_9TELE</name>
<dbReference type="AlphaFoldDB" id="A0A667Z140"/>
<proteinExistence type="predicted"/>
<dbReference type="InterPro" id="IPR013783">
    <property type="entry name" value="Ig-like_fold"/>
</dbReference>
<dbReference type="PROSITE" id="PS50835">
    <property type="entry name" value="IG_LIKE"/>
    <property type="match status" value="7"/>
</dbReference>
<dbReference type="Pfam" id="PF07654">
    <property type="entry name" value="C1-set"/>
    <property type="match status" value="1"/>
</dbReference>
<evidence type="ECO:0000256" key="12">
    <source>
        <dbReference type="SAM" id="Phobius"/>
    </source>
</evidence>
<dbReference type="GO" id="GO:0098609">
    <property type="term" value="P:cell-cell adhesion"/>
    <property type="evidence" value="ECO:0007669"/>
    <property type="project" value="InterPro"/>
</dbReference>
<evidence type="ECO:0000313" key="14">
    <source>
        <dbReference type="Ensembl" id="ENSMMDP00005027016.1"/>
    </source>
</evidence>
<feature type="region of interest" description="Disordered" evidence="11">
    <location>
        <begin position="408"/>
        <end position="430"/>
    </location>
</feature>
<dbReference type="InterPro" id="IPR047012">
    <property type="entry name" value="ICAM_VCAM"/>
</dbReference>
<dbReference type="Gene3D" id="2.60.40.10">
    <property type="entry name" value="Immunoglobulins"/>
    <property type="match status" value="8"/>
</dbReference>
<dbReference type="InterPro" id="IPR003599">
    <property type="entry name" value="Ig_sub"/>
</dbReference>
<organism evidence="14 15">
    <name type="scientific">Myripristis murdjan</name>
    <name type="common">pinecone soldierfish</name>
    <dbReference type="NCBI Taxonomy" id="586833"/>
    <lineage>
        <taxon>Eukaryota</taxon>
        <taxon>Metazoa</taxon>
        <taxon>Chordata</taxon>
        <taxon>Craniata</taxon>
        <taxon>Vertebrata</taxon>
        <taxon>Euteleostomi</taxon>
        <taxon>Actinopterygii</taxon>
        <taxon>Neopterygii</taxon>
        <taxon>Teleostei</taxon>
        <taxon>Neoteleostei</taxon>
        <taxon>Acanthomorphata</taxon>
        <taxon>Holocentriformes</taxon>
        <taxon>Holocentridae</taxon>
        <taxon>Myripristis</taxon>
    </lineage>
</organism>
<keyword evidence="6 12" id="KW-1133">Transmembrane helix</keyword>
<dbReference type="GO" id="GO:0001946">
    <property type="term" value="P:lymphangiogenesis"/>
    <property type="evidence" value="ECO:0007669"/>
    <property type="project" value="Ensembl"/>
</dbReference>
<feature type="domain" description="Ig-like" evidence="13">
    <location>
        <begin position="468"/>
        <end position="543"/>
    </location>
</feature>
<keyword evidence="3" id="KW-0732">Signal</keyword>
<feature type="domain" description="Ig-like" evidence="13">
    <location>
        <begin position="1"/>
        <end position="83"/>
    </location>
</feature>
<feature type="domain" description="Ig-like" evidence="13">
    <location>
        <begin position="277"/>
        <end position="367"/>
    </location>
</feature>
<dbReference type="PANTHER" id="PTHR13771:SF14">
    <property type="entry name" value="VASCULAR CELL ADHESION PROTEIN 1"/>
    <property type="match status" value="1"/>
</dbReference>
<gene>
    <name evidence="14" type="primary">vcam1b</name>
</gene>
<evidence type="ECO:0000259" key="13">
    <source>
        <dbReference type="PROSITE" id="PS50835"/>
    </source>
</evidence>
<comment type="subcellular location">
    <subcellularLocation>
        <location evidence="1">Membrane</location>
        <topology evidence="1">Single-pass type I membrane protein</topology>
    </subcellularLocation>
</comment>
<dbReference type="SMART" id="SM00409">
    <property type="entry name" value="IG"/>
    <property type="match status" value="8"/>
</dbReference>
<dbReference type="GO" id="GO:0005886">
    <property type="term" value="C:plasma membrane"/>
    <property type="evidence" value="ECO:0007669"/>
    <property type="project" value="TreeGrafter"/>
</dbReference>
<keyword evidence="15" id="KW-1185">Reference proteome</keyword>
<keyword evidence="7 12" id="KW-0472">Membrane</keyword>
<evidence type="ECO:0000256" key="8">
    <source>
        <dbReference type="ARBA" id="ARBA00023157"/>
    </source>
</evidence>
<reference evidence="14" key="2">
    <citation type="submission" date="2025-08" db="UniProtKB">
        <authorList>
            <consortium name="Ensembl"/>
        </authorList>
    </citation>
    <scope>IDENTIFICATION</scope>
</reference>
<dbReference type="Ensembl" id="ENSMMDT00005027585.1">
    <property type="protein sequence ID" value="ENSMMDP00005027016.1"/>
    <property type="gene ID" value="ENSMMDG00005012887.1"/>
</dbReference>
<dbReference type="Pfam" id="PF08205">
    <property type="entry name" value="C2-set_2"/>
    <property type="match status" value="1"/>
</dbReference>
<keyword evidence="10" id="KW-0393">Immunoglobulin domain</keyword>
<feature type="transmembrane region" description="Helical" evidence="12">
    <location>
        <begin position="755"/>
        <end position="778"/>
    </location>
</feature>
<evidence type="ECO:0000256" key="11">
    <source>
        <dbReference type="SAM" id="MobiDB-lite"/>
    </source>
</evidence>
<protein>
    <submittedName>
        <fullName evidence="14">Vascular cell adhesion molecule 1b</fullName>
    </submittedName>
</protein>
<dbReference type="PRINTS" id="PR01474">
    <property type="entry name" value="VCAM1"/>
</dbReference>
<dbReference type="CDD" id="cd00096">
    <property type="entry name" value="Ig"/>
    <property type="match status" value="1"/>
</dbReference>
<evidence type="ECO:0000256" key="1">
    <source>
        <dbReference type="ARBA" id="ARBA00004479"/>
    </source>
</evidence>
<evidence type="ECO:0000256" key="6">
    <source>
        <dbReference type="ARBA" id="ARBA00022989"/>
    </source>
</evidence>
<feature type="domain" description="Ig-like" evidence="13">
    <location>
        <begin position="568"/>
        <end position="658"/>
    </location>
</feature>
<reference evidence="14" key="1">
    <citation type="submission" date="2019-06" db="EMBL/GenBank/DDBJ databases">
        <authorList>
            <consortium name="Wellcome Sanger Institute Data Sharing"/>
        </authorList>
    </citation>
    <scope>NUCLEOTIDE SEQUENCE [LARGE SCALE GENOMIC DNA]</scope>
</reference>
<keyword evidence="9" id="KW-0325">Glycoprotein</keyword>
<dbReference type="InterPro" id="IPR013162">
    <property type="entry name" value="CD80_C2-set"/>
</dbReference>
<dbReference type="PRINTS" id="PR01472">
    <property type="entry name" value="ICAMVCAM1"/>
</dbReference>
<dbReference type="GeneTree" id="ENSGT00940000156511"/>
<dbReference type="InterPro" id="IPR003987">
    <property type="entry name" value="ICAM_VCAM_N"/>
</dbReference>
<evidence type="ECO:0000256" key="7">
    <source>
        <dbReference type="ARBA" id="ARBA00023136"/>
    </source>
</evidence>
<keyword evidence="8" id="KW-1015">Disulfide bond</keyword>
<dbReference type="InterPro" id="IPR003989">
    <property type="entry name" value="VCAM-1"/>
</dbReference>
<keyword evidence="4" id="KW-0677">Repeat</keyword>
<keyword evidence="5" id="KW-0130">Cell adhesion</keyword>
<accession>A0A667Z140</accession>
<evidence type="ECO:0000256" key="4">
    <source>
        <dbReference type="ARBA" id="ARBA00022737"/>
    </source>
</evidence>
<evidence type="ECO:0000256" key="9">
    <source>
        <dbReference type="ARBA" id="ARBA00023180"/>
    </source>
</evidence>
<dbReference type="GO" id="GO:0005178">
    <property type="term" value="F:integrin binding"/>
    <property type="evidence" value="ECO:0007669"/>
    <property type="project" value="InterPro"/>
</dbReference>
<dbReference type="InterPro" id="IPR007110">
    <property type="entry name" value="Ig-like_dom"/>
</dbReference>
<feature type="compositionally biased region" description="Acidic residues" evidence="11">
    <location>
        <begin position="415"/>
        <end position="425"/>
    </location>
</feature>
<evidence type="ECO:0000256" key="5">
    <source>
        <dbReference type="ARBA" id="ARBA00022889"/>
    </source>
</evidence>
<reference evidence="14" key="3">
    <citation type="submission" date="2025-09" db="UniProtKB">
        <authorList>
            <consortium name="Ensembl"/>
        </authorList>
    </citation>
    <scope>IDENTIFICATION</scope>
</reference>
<evidence type="ECO:0000256" key="3">
    <source>
        <dbReference type="ARBA" id="ARBA00022729"/>
    </source>
</evidence>
<dbReference type="InterPro" id="IPR036179">
    <property type="entry name" value="Ig-like_dom_sf"/>
</dbReference>
<dbReference type="Pfam" id="PF13895">
    <property type="entry name" value="Ig_2"/>
    <property type="match status" value="2"/>
</dbReference>
<evidence type="ECO:0000256" key="2">
    <source>
        <dbReference type="ARBA" id="ARBA00022692"/>
    </source>
</evidence>
<keyword evidence="2 12" id="KW-0812">Transmembrane</keyword>